<reference evidence="2" key="1">
    <citation type="submission" date="2023-02" db="EMBL/GenBank/DDBJ databases">
        <title>Colletotrichum kahawae CIFC_Que2 genome sequencing and assembly.</title>
        <authorList>
            <person name="Baroncelli R."/>
        </authorList>
    </citation>
    <scope>NUCLEOTIDE SEQUENCE</scope>
    <source>
        <strain evidence="2">CIFC_Que2</strain>
    </source>
</reference>
<dbReference type="EMBL" id="VYYT01000496">
    <property type="protein sequence ID" value="KAK2733640.1"/>
    <property type="molecule type" value="Genomic_DNA"/>
</dbReference>
<dbReference type="AlphaFoldDB" id="A0AAD9Y1K2"/>
<keyword evidence="3" id="KW-1185">Reference proteome</keyword>
<feature type="compositionally biased region" description="Basic residues" evidence="1">
    <location>
        <begin position="1"/>
        <end position="11"/>
    </location>
</feature>
<feature type="compositionally biased region" description="Basic residues" evidence="1">
    <location>
        <begin position="26"/>
        <end position="41"/>
    </location>
</feature>
<name>A0AAD9Y1K2_COLKA</name>
<dbReference type="Proteomes" id="UP001281614">
    <property type="component" value="Unassembled WGS sequence"/>
</dbReference>
<protein>
    <submittedName>
        <fullName evidence="2">Uncharacterized protein</fullName>
    </submittedName>
</protein>
<evidence type="ECO:0000256" key="1">
    <source>
        <dbReference type="SAM" id="MobiDB-lite"/>
    </source>
</evidence>
<accession>A0AAD9Y1K2</accession>
<feature type="region of interest" description="Disordered" evidence="1">
    <location>
        <begin position="1"/>
        <end position="82"/>
    </location>
</feature>
<gene>
    <name evidence="2" type="ORF">CKAH01_19008</name>
</gene>
<feature type="compositionally biased region" description="Polar residues" evidence="1">
    <location>
        <begin position="59"/>
        <end position="69"/>
    </location>
</feature>
<evidence type="ECO:0000313" key="2">
    <source>
        <dbReference type="EMBL" id="KAK2733640.1"/>
    </source>
</evidence>
<proteinExistence type="predicted"/>
<comment type="caution">
    <text evidence="2">The sequence shown here is derived from an EMBL/GenBank/DDBJ whole genome shotgun (WGS) entry which is preliminary data.</text>
</comment>
<evidence type="ECO:0000313" key="3">
    <source>
        <dbReference type="Proteomes" id="UP001281614"/>
    </source>
</evidence>
<sequence>MDPPQQRHRRHGQEPRLLERPQGQVRQRRANPTKRVVRGQQRRGGSSSDETAGRRESITSDPRMSSTSADFGCFDGWDGQSRHETQDLSLTSITSMIQELQDELSRPIEAMKTAVARMEDENEKRFRTTSWFLEQMEFKVNCLAISVEAIAAMPTDWDGTAGQG</sequence>
<organism evidence="2 3">
    <name type="scientific">Colletotrichum kahawae</name>
    <name type="common">Coffee berry disease fungus</name>
    <dbReference type="NCBI Taxonomy" id="34407"/>
    <lineage>
        <taxon>Eukaryota</taxon>
        <taxon>Fungi</taxon>
        <taxon>Dikarya</taxon>
        <taxon>Ascomycota</taxon>
        <taxon>Pezizomycotina</taxon>
        <taxon>Sordariomycetes</taxon>
        <taxon>Hypocreomycetidae</taxon>
        <taxon>Glomerellales</taxon>
        <taxon>Glomerellaceae</taxon>
        <taxon>Colletotrichum</taxon>
        <taxon>Colletotrichum gloeosporioides species complex</taxon>
    </lineage>
</organism>